<evidence type="ECO:0000313" key="1">
    <source>
        <dbReference type="EMBL" id="KAJ7534076.1"/>
    </source>
</evidence>
<evidence type="ECO:0000313" key="2">
    <source>
        <dbReference type="Proteomes" id="UP001162992"/>
    </source>
</evidence>
<keyword evidence="2" id="KW-1185">Reference proteome</keyword>
<gene>
    <name evidence="1" type="ORF">O6H91_13G078600</name>
</gene>
<proteinExistence type="predicted"/>
<name>A0ACC2BWF2_DIPCM</name>
<dbReference type="EMBL" id="CM055104">
    <property type="protein sequence ID" value="KAJ7534076.1"/>
    <property type="molecule type" value="Genomic_DNA"/>
</dbReference>
<protein>
    <submittedName>
        <fullName evidence="1">Uncharacterized protein</fullName>
    </submittedName>
</protein>
<organism evidence="1 2">
    <name type="scientific">Diphasiastrum complanatum</name>
    <name type="common">Issler's clubmoss</name>
    <name type="synonym">Lycopodium complanatum</name>
    <dbReference type="NCBI Taxonomy" id="34168"/>
    <lineage>
        <taxon>Eukaryota</taxon>
        <taxon>Viridiplantae</taxon>
        <taxon>Streptophyta</taxon>
        <taxon>Embryophyta</taxon>
        <taxon>Tracheophyta</taxon>
        <taxon>Lycopodiopsida</taxon>
        <taxon>Lycopodiales</taxon>
        <taxon>Lycopodiaceae</taxon>
        <taxon>Lycopodioideae</taxon>
        <taxon>Diphasiastrum</taxon>
    </lineage>
</organism>
<reference evidence="2" key="1">
    <citation type="journal article" date="2024" name="Proc. Natl. Acad. Sci. U.S.A.">
        <title>Extraordinary preservation of gene collinearity over three hundred million years revealed in homosporous lycophytes.</title>
        <authorList>
            <person name="Li C."/>
            <person name="Wickell D."/>
            <person name="Kuo L.Y."/>
            <person name="Chen X."/>
            <person name="Nie B."/>
            <person name="Liao X."/>
            <person name="Peng D."/>
            <person name="Ji J."/>
            <person name="Jenkins J."/>
            <person name="Williams M."/>
            <person name="Shu S."/>
            <person name="Plott C."/>
            <person name="Barry K."/>
            <person name="Rajasekar S."/>
            <person name="Grimwood J."/>
            <person name="Han X."/>
            <person name="Sun S."/>
            <person name="Hou Z."/>
            <person name="He W."/>
            <person name="Dai G."/>
            <person name="Sun C."/>
            <person name="Schmutz J."/>
            <person name="Leebens-Mack J.H."/>
            <person name="Li F.W."/>
            <person name="Wang L."/>
        </authorList>
    </citation>
    <scope>NUCLEOTIDE SEQUENCE [LARGE SCALE GENOMIC DNA]</scope>
    <source>
        <strain evidence="2">cv. PW_Plant_1</strain>
    </source>
</reference>
<sequence length="136" mass="15577">MQLLQTMASVSAIFVGSQVWVEDDHLAWMEADIQEINRVEVKALTRKGNLVCAPIQNVHLRDRDAKPGGVDDMAKLAYLHEPGVLHNLASRYMLDEIYVSYFHFKYFGFLFSPIGSLILERFLKFFGIIFDVLIIV</sequence>
<comment type="caution">
    <text evidence="1">The sequence shown here is derived from an EMBL/GenBank/DDBJ whole genome shotgun (WGS) entry which is preliminary data.</text>
</comment>
<accession>A0ACC2BWF2</accession>
<dbReference type="Proteomes" id="UP001162992">
    <property type="component" value="Chromosome 13"/>
</dbReference>